<dbReference type="AlphaFoldDB" id="A0A6G3TUI5"/>
<accession>A0A6G3TUI5</accession>
<dbReference type="EMBL" id="JAAGMU010000029">
    <property type="protein sequence ID" value="NEC77784.1"/>
    <property type="molecule type" value="Genomic_DNA"/>
</dbReference>
<feature type="region of interest" description="Disordered" evidence="1">
    <location>
        <begin position="119"/>
        <end position="142"/>
    </location>
</feature>
<evidence type="ECO:0000313" key="2">
    <source>
        <dbReference type="EMBL" id="NEC77784.1"/>
    </source>
</evidence>
<comment type="caution">
    <text evidence="2">The sequence shown here is derived from an EMBL/GenBank/DDBJ whole genome shotgun (WGS) entry which is preliminary data.</text>
</comment>
<organism evidence="2">
    <name type="scientific">Streptomyces sp. SID7958</name>
    <dbReference type="NCBI Taxonomy" id="2706093"/>
    <lineage>
        <taxon>Bacteria</taxon>
        <taxon>Bacillati</taxon>
        <taxon>Actinomycetota</taxon>
        <taxon>Actinomycetes</taxon>
        <taxon>Kitasatosporales</taxon>
        <taxon>Streptomycetaceae</taxon>
        <taxon>Streptomyces</taxon>
    </lineage>
</organism>
<feature type="region of interest" description="Disordered" evidence="1">
    <location>
        <begin position="1"/>
        <end position="27"/>
    </location>
</feature>
<sequence>MGIRMLHRTAGPPPRAGADGPGPEAHPSVPVFATAASTARIPVSLATALRRATTGLGRRIAGTVRPATAALPDGPLPWRQWAEAARGCLTLVLTLLPRPRPVRTITVFVAAGDPVSVRRYGSGPQHRGFQGPGWPEPGGATP</sequence>
<reference evidence="2" key="1">
    <citation type="submission" date="2020-01" db="EMBL/GenBank/DDBJ databases">
        <title>Insect and environment-associated Actinomycetes.</title>
        <authorList>
            <person name="Currrie C."/>
            <person name="Chevrette M."/>
            <person name="Carlson C."/>
            <person name="Stubbendieck R."/>
            <person name="Wendt-Pienkowski E."/>
        </authorList>
    </citation>
    <scope>NUCLEOTIDE SEQUENCE</scope>
    <source>
        <strain evidence="2">SID7958</strain>
    </source>
</reference>
<protein>
    <submittedName>
        <fullName evidence="2">Uncharacterized protein</fullName>
    </submittedName>
</protein>
<gene>
    <name evidence="2" type="ORF">G3I38_00620</name>
</gene>
<feature type="compositionally biased region" description="Low complexity" evidence="1">
    <location>
        <begin position="16"/>
        <end position="25"/>
    </location>
</feature>
<name>A0A6G3TUI5_9ACTN</name>
<evidence type="ECO:0000256" key="1">
    <source>
        <dbReference type="SAM" id="MobiDB-lite"/>
    </source>
</evidence>
<proteinExistence type="predicted"/>